<comment type="subcellular location">
    <subcellularLocation>
        <location evidence="1">Cell membrane</location>
        <topology evidence="1">Multi-pass membrane protein</topology>
    </subcellularLocation>
</comment>
<evidence type="ECO:0000313" key="9">
    <source>
        <dbReference type="EMBL" id="AMM33483.1"/>
    </source>
</evidence>
<feature type="transmembrane region" description="Helical" evidence="7">
    <location>
        <begin position="51"/>
        <end position="70"/>
    </location>
</feature>
<evidence type="ECO:0000313" key="10">
    <source>
        <dbReference type="Proteomes" id="UP000070134"/>
    </source>
</evidence>
<keyword evidence="3 7" id="KW-0812">Transmembrane</keyword>
<dbReference type="GO" id="GO:0005886">
    <property type="term" value="C:plasma membrane"/>
    <property type="evidence" value="ECO:0007669"/>
    <property type="project" value="UniProtKB-SubCell"/>
</dbReference>
<gene>
    <name evidence="9" type="ORF">SA2016_2818</name>
</gene>
<feature type="domain" description="Cardiolipin synthase N-terminal" evidence="8">
    <location>
        <begin position="33"/>
        <end position="72"/>
    </location>
</feature>
<sequence>MGRKKNKKWSELSGGQRFGVVLGALVQFALQGAALRDLAKRPKDQVNGPKAAWAAASFINTIGPIAYFLLGRKHSPAPAAKGSGTSAASSGLKTSMGVSIGKKLG</sequence>
<dbReference type="RefSeq" id="WP_084249534.1">
    <property type="nucleotide sequence ID" value="NZ_BJMO01000005.1"/>
</dbReference>
<evidence type="ECO:0000259" key="8">
    <source>
        <dbReference type="Pfam" id="PF13396"/>
    </source>
</evidence>
<feature type="compositionally biased region" description="Low complexity" evidence="6">
    <location>
        <begin position="76"/>
        <end position="95"/>
    </location>
</feature>
<keyword evidence="10" id="KW-1185">Reference proteome</keyword>
<dbReference type="Pfam" id="PF13396">
    <property type="entry name" value="PLDc_N"/>
    <property type="match status" value="1"/>
</dbReference>
<reference evidence="9 10" key="1">
    <citation type="submission" date="2016-02" db="EMBL/GenBank/DDBJ databases">
        <title>Complete genome of Sinomonas atrocyanea KCTC 3377.</title>
        <authorList>
            <person name="Kim K.M."/>
        </authorList>
    </citation>
    <scope>NUCLEOTIDE SEQUENCE [LARGE SCALE GENOMIC DNA]</scope>
    <source>
        <strain evidence="9 10">KCTC 3377</strain>
    </source>
</reference>
<feature type="region of interest" description="Disordered" evidence="6">
    <location>
        <begin position="76"/>
        <end position="105"/>
    </location>
</feature>
<evidence type="ECO:0000256" key="7">
    <source>
        <dbReference type="SAM" id="Phobius"/>
    </source>
</evidence>
<evidence type="ECO:0000256" key="5">
    <source>
        <dbReference type="ARBA" id="ARBA00023136"/>
    </source>
</evidence>
<dbReference type="EMBL" id="CP014518">
    <property type="protein sequence ID" value="AMM33483.1"/>
    <property type="molecule type" value="Genomic_DNA"/>
</dbReference>
<evidence type="ECO:0000256" key="4">
    <source>
        <dbReference type="ARBA" id="ARBA00022989"/>
    </source>
</evidence>
<evidence type="ECO:0000256" key="3">
    <source>
        <dbReference type="ARBA" id="ARBA00022692"/>
    </source>
</evidence>
<keyword evidence="2" id="KW-1003">Cell membrane</keyword>
<evidence type="ECO:0000256" key="6">
    <source>
        <dbReference type="SAM" id="MobiDB-lite"/>
    </source>
</evidence>
<accession>A0A127A2F2</accession>
<evidence type="ECO:0000256" key="2">
    <source>
        <dbReference type="ARBA" id="ARBA00022475"/>
    </source>
</evidence>
<proteinExistence type="predicted"/>
<name>A0A127A2F2_9MICC</name>
<protein>
    <submittedName>
        <fullName evidence="9">Membrane protein</fullName>
    </submittedName>
</protein>
<evidence type="ECO:0000256" key="1">
    <source>
        <dbReference type="ARBA" id="ARBA00004651"/>
    </source>
</evidence>
<dbReference type="OrthoDB" id="5125307at2"/>
<dbReference type="KEGG" id="satk:SA2016_2818"/>
<dbReference type="InterPro" id="IPR027379">
    <property type="entry name" value="CLS_N"/>
</dbReference>
<dbReference type="Proteomes" id="UP000070134">
    <property type="component" value="Chromosome"/>
</dbReference>
<dbReference type="STRING" id="37927.SA2016_2818"/>
<organism evidence="9 10">
    <name type="scientific">Sinomonas atrocyanea</name>
    <dbReference type="NCBI Taxonomy" id="37927"/>
    <lineage>
        <taxon>Bacteria</taxon>
        <taxon>Bacillati</taxon>
        <taxon>Actinomycetota</taxon>
        <taxon>Actinomycetes</taxon>
        <taxon>Micrococcales</taxon>
        <taxon>Micrococcaceae</taxon>
        <taxon>Sinomonas</taxon>
    </lineage>
</organism>
<keyword evidence="5 7" id="KW-0472">Membrane</keyword>
<dbReference type="AlphaFoldDB" id="A0A127A2F2"/>
<keyword evidence="4 7" id="KW-1133">Transmembrane helix</keyword>